<feature type="transmembrane region" description="Helical" evidence="2">
    <location>
        <begin position="80"/>
        <end position="103"/>
    </location>
</feature>
<dbReference type="Pfam" id="PF10326">
    <property type="entry name" value="7TM_GPCR_Str"/>
    <property type="match status" value="1"/>
</dbReference>
<evidence type="ECO:0008006" key="5">
    <source>
        <dbReference type="Google" id="ProtNLM"/>
    </source>
</evidence>
<evidence type="ECO:0000313" key="3">
    <source>
        <dbReference type="EMBL" id="CAJ0577088.1"/>
    </source>
</evidence>
<protein>
    <recommendedName>
        <fullName evidence="5">Seven TM Receptor</fullName>
    </recommendedName>
</protein>
<proteinExistence type="predicted"/>
<sequence>MVLAANVVLCVNSVIGYTCNGTLIYLIVKNPKSQMVGYGALLGYCSLFAQSTILLAYHFIYRYACICKPNWLTLIHKKRVIALLGMAYLGYFGLWVVFVHSFIGPTPEFFDRINEGLHAFSGLYPNETAIIGDNYLIRDTTGLHFNMRPWIALAACMTMMSSMFCVIFVCGWKMHEKLRSAEMSSVRGYRLQKQLFQALMIQFIVPIILEYIPCTSIFLVPMLGEEVNLEWATMCISLYPIFEPLAVIYFVKEYRLTLRRAIFGTSARGSSVSTTAEVTNQHSNSDSQMNSSTTKKSQN</sequence>
<keyword evidence="2" id="KW-0812">Transmembrane</keyword>
<feature type="non-terminal residue" evidence="3">
    <location>
        <position position="299"/>
    </location>
</feature>
<evidence type="ECO:0000256" key="2">
    <source>
        <dbReference type="SAM" id="Phobius"/>
    </source>
</evidence>
<dbReference type="SUPFAM" id="SSF81321">
    <property type="entry name" value="Family A G protein-coupled receptor-like"/>
    <property type="match status" value="1"/>
</dbReference>
<dbReference type="EMBL" id="CATQJA010002648">
    <property type="protein sequence ID" value="CAJ0577088.1"/>
    <property type="molecule type" value="Genomic_DNA"/>
</dbReference>
<name>A0AA36CZ48_9BILA</name>
<reference evidence="3" key="1">
    <citation type="submission" date="2023-06" db="EMBL/GenBank/DDBJ databases">
        <authorList>
            <person name="Delattre M."/>
        </authorList>
    </citation>
    <scope>NUCLEOTIDE SEQUENCE</scope>
    <source>
        <strain evidence="3">AF72</strain>
    </source>
</reference>
<dbReference type="Gene3D" id="1.20.1070.10">
    <property type="entry name" value="Rhodopsin 7-helix transmembrane proteins"/>
    <property type="match status" value="1"/>
</dbReference>
<comment type="caution">
    <text evidence="3">The sequence shown here is derived from an EMBL/GenBank/DDBJ whole genome shotgun (WGS) entry which is preliminary data.</text>
</comment>
<gene>
    <name evidence="3" type="ORF">MSPICULIGERA_LOCUS15367</name>
</gene>
<feature type="transmembrane region" description="Helical" evidence="2">
    <location>
        <begin position="150"/>
        <end position="174"/>
    </location>
</feature>
<dbReference type="AlphaFoldDB" id="A0AA36CZ48"/>
<organism evidence="3 4">
    <name type="scientific">Mesorhabditis spiculigera</name>
    <dbReference type="NCBI Taxonomy" id="96644"/>
    <lineage>
        <taxon>Eukaryota</taxon>
        <taxon>Metazoa</taxon>
        <taxon>Ecdysozoa</taxon>
        <taxon>Nematoda</taxon>
        <taxon>Chromadorea</taxon>
        <taxon>Rhabditida</taxon>
        <taxon>Rhabditina</taxon>
        <taxon>Rhabditomorpha</taxon>
        <taxon>Rhabditoidea</taxon>
        <taxon>Rhabditidae</taxon>
        <taxon>Mesorhabditinae</taxon>
        <taxon>Mesorhabditis</taxon>
    </lineage>
</organism>
<evidence type="ECO:0000313" key="4">
    <source>
        <dbReference type="Proteomes" id="UP001177023"/>
    </source>
</evidence>
<keyword evidence="2" id="KW-0472">Membrane</keyword>
<feature type="region of interest" description="Disordered" evidence="1">
    <location>
        <begin position="274"/>
        <end position="299"/>
    </location>
</feature>
<feature type="transmembrane region" description="Helical" evidence="2">
    <location>
        <begin position="40"/>
        <end position="60"/>
    </location>
</feature>
<dbReference type="Proteomes" id="UP001177023">
    <property type="component" value="Unassembled WGS sequence"/>
</dbReference>
<feature type="transmembrane region" description="Helical" evidence="2">
    <location>
        <begin position="195"/>
        <end position="219"/>
    </location>
</feature>
<dbReference type="PANTHER" id="PTHR22943">
    <property type="entry name" value="7-TRANSMEMBRANE DOMAIN RECEPTOR C.ELEGANS"/>
    <property type="match status" value="1"/>
</dbReference>
<keyword evidence="4" id="KW-1185">Reference proteome</keyword>
<dbReference type="PANTHER" id="PTHR22943:SF248">
    <property type="entry name" value="SEVEN TM RECEPTOR"/>
    <property type="match status" value="1"/>
</dbReference>
<evidence type="ECO:0000256" key="1">
    <source>
        <dbReference type="SAM" id="MobiDB-lite"/>
    </source>
</evidence>
<feature type="transmembrane region" description="Helical" evidence="2">
    <location>
        <begin position="231"/>
        <end position="251"/>
    </location>
</feature>
<feature type="transmembrane region" description="Helical" evidence="2">
    <location>
        <begin position="7"/>
        <end position="28"/>
    </location>
</feature>
<accession>A0AA36CZ48</accession>
<keyword evidence="2" id="KW-1133">Transmembrane helix</keyword>
<dbReference type="InterPro" id="IPR019428">
    <property type="entry name" value="7TM_GPCR_serpentine_rcpt_Str"/>
</dbReference>